<name>A0ABP1RD32_9HEXA</name>
<keyword evidence="8" id="KW-1185">Reference proteome</keyword>
<keyword evidence="3" id="KW-0132">Cell division</keyword>
<dbReference type="PANTHER" id="PTHR13255">
    <property type="entry name" value="ATAXIN-10"/>
    <property type="match status" value="1"/>
</dbReference>
<proteinExistence type="inferred from homology"/>
<comment type="similarity">
    <text evidence="1">Belongs to the ataxin-10 family.</text>
</comment>
<feature type="domain" description="Ataxin-10" evidence="6">
    <location>
        <begin position="360"/>
        <end position="434"/>
    </location>
</feature>
<dbReference type="EMBL" id="CAXLJM020000072">
    <property type="protein sequence ID" value="CAL8126392.1"/>
    <property type="molecule type" value="Genomic_DNA"/>
</dbReference>
<keyword evidence="4" id="KW-0131">Cell cycle</keyword>
<comment type="caution">
    <text evidence="7">The sequence shown here is derived from an EMBL/GenBank/DDBJ whole genome shotgun (WGS) entry which is preliminary data.</text>
</comment>
<protein>
    <recommendedName>
        <fullName evidence="2">Ataxin-10</fullName>
    </recommendedName>
</protein>
<accession>A0ABP1RD32</accession>
<evidence type="ECO:0000256" key="2">
    <source>
        <dbReference type="ARBA" id="ARBA00018804"/>
    </source>
</evidence>
<organism evidence="7 8">
    <name type="scientific">Orchesella dallaii</name>
    <dbReference type="NCBI Taxonomy" id="48710"/>
    <lineage>
        <taxon>Eukaryota</taxon>
        <taxon>Metazoa</taxon>
        <taxon>Ecdysozoa</taxon>
        <taxon>Arthropoda</taxon>
        <taxon>Hexapoda</taxon>
        <taxon>Collembola</taxon>
        <taxon>Entomobryomorpha</taxon>
        <taxon>Entomobryoidea</taxon>
        <taxon>Orchesellidae</taxon>
        <taxon>Orchesellinae</taxon>
        <taxon>Orchesella</taxon>
    </lineage>
</organism>
<reference evidence="7 8" key="1">
    <citation type="submission" date="2024-08" db="EMBL/GenBank/DDBJ databases">
        <authorList>
            <person name="Cucini C."/>
            <person name="Frati F."/>
        </authorList>
    </citation>
    <scope>NUCLEOTIDE SEQUENCE [LARGE SCALE GENOMIC DNA]</scope>
</reference>
<comment type="function">
    <text evidence="5">May play a role in the regulation of cytokinesis. May play a role in signaling by stimulating protein glycosylation. Induces neuritogenesis by activating the Ras-MAP kinase pathway and is necessary for the survival of cerebellar neurons. Does not appear to play a major role in ciliogenesis.</text>
</comment>
<evidence type="ECO:0000256" key="4">
    <source>
        <dbReference type="ARBA" id="ARBA00023306"/>
    </source>
</evidence>
<dbReference type="Pfam" id="PF09759">
    <property type="entry name" value="Atx10homo_assoc"/>
    <property type="match status" value="1"/>
</dbReference>
<evidence type="ECO:0000256" key="5">
    <source>
        <dbReference type="ARBA" id="ARBA00045173"/>
    </source>
</evidence>
<evidence type="ECO:0000256" key="1">
    <source>
        <dbReference type="ARBA" id="ARBA00008384"/>
    </source>
</evidence>
<dbReference type="InterPro" id="IPR016024">
    <property type="entry name" value="ARM-type_fold"/>
</dbReference>
<dbReference type="InterPro" id="IPR051374">
    <property type="entry name" value="Ataxin-10/CTR86_families"/>
</dbReference>
<evidence type="ECO:0000313" key="8">
    <source>
        <dbReference type="Proteomes" id="UP001642540"/>
    </source>
</evidence>
<evidence type="ECO:0000256" key="3">
    <source>
        <dbReference type="ARBA" id="ARBA00022618"/>
    </source>
</evidence>
<sequence>METQAYLPTGNESTINWSSVLETLERLTSQCQDKDRRESMNTENFRNLGVLLQQIPSEENLREDITISAFRFLRNSVVACRRNQDAIREHSMLLEITSDFLRLEGQPEEKTSNLVVPPNNILATRCALQFLANFIVENSSNAALVSSVFSTHLIPLLKTFHSDEKVVQYIAMILHLLLKQCPVGVKVEQALLSSLLENLHLEFVIYAMESLAQEDVLSDMYEEMEPKNRIKLLSFLNERPDIVVRLSEKAVSVVRNNFVERSDFILKSKVGDSDDVFSWEIAILLEALCGISATGNEFLKSDSVLMTTVLFLLRQIQEAGRNADDTENVFAPVEDLKKLTSTASVQSNEDDMRAHPTFLFKAHLIRLVANIAHKSKSNQDMVRELECLPIILDNCKLDARNPFIAQWSVLAIRNLCEGNEDNQLYIREVQRMDTEKLLPKLELVDLS</sequence>
<dbReference type="InterPro" id="IPR011989">
    <property type="entry name" value="ARM-like"/>
</dbReference>
<evidence type="ECO:0000259" key="6">
    <source>
        <dbReference type="Pfam" id="PF09759"/>
    </source>
</evidence>
<dbReference type="Gene3D" id="1.25.10.10">
    <property type="entry name" value="Leucine-rich Repeat Variant"/>
    <property type="match status" value="1"/>
</dbReference>
<dbReference type="InterPro" id="IPR019156">
    <property type="entry name" value="Ataxin-10_domain"/>
</dbReference>
<dbReference type="Proteomes" id="UP001642540">
    <property type="component" value="Unassembled WGS sequence"/>
</dbReference>
<dbReference type="SUPFAM" id="SSF48371">
    <property type="entry name" value="ARM repeat"/>
    <property type="match status" value="1"/>
</dbReference>
<dbReference type="PANTHER" id="PTHR13255:SF0">
    <property type="entry name" value="ATAXIN-10"/>
    <property type="match status" value="1"/>
</dbReference>
<gene>
    <name evidence="7" type="ORF">ODALV1_LOCUS21377</name>
</gene>
<evidence type="ECO:0000313" key="7">
    <source>
        <dbReference type="EMBL" id="CAL8126392.1"/>
    </source>
</evidence>